<evidence type="ECO:0000313" key="3">
    <source>
        <dbReference type="EMBL" id="OQW85717.1"/>
    </source>
</evidence>
<comment type="caution">
    <text evidence="3">The sequence shown here is derived from an EMBL/GenBank/DDBJ whole genome shotgun (WGS) entry which is preliminary data.</text>
</comment>
<dbReference type="AlphaFoldDB" id="A0A1W9KNI4"/>
<keyword evidence="1" id="KW-0805">Transcription regulation</keyword>
<dbReference type="Gene3D" id="1.10.10.2690">
    <property type="match status" value="1"/>
</dbReference>
<evidence type="ECO:0000313" key="4">
    <source>
        <dbReference type="Proteomes" id="UP000192505"/>
    </source>
</evidence>
<reference evidence="3 4" key="1">
    <citation type="submission" date="2017-01" db="EMBL/GenBank/DDBJ databases">
        <title>Novel large sulfur bacteria in the metagenomes of groundwater-fed chemosynthetic microbial mats in the Lake Huron basin.</title>
        <authorList>
            <person name="Sharrar A.M."/>
            <person name="Flood B.E."/>
            <person name="Bailey J.V."/>
            <person name="Jones D.S."/>
            <person name="Biddanda B."/>
            <person name="Ruberg S.A."/>
            <person name="Marcus D.N."/>
            <person name="Dick G.J."/>
        </authorList>
    </citation>
    <scope>NUCLEOTIDE SEQUENCE [LARGE SCALE GENOMIC DNA]</scope>
    <source>
        <strain evidence="3">A7</strain>
    </source>
</reference>
<dbReference type="InterPro" id="IPR053721">
    <property type="entry name" value="Fimbrial_Adhesin_Reg"/>
</dbReference>
<accession>A0A1W9KNI4</accession>
<proteinExistence type="predicted"/>
<evidence type="ECO:0000256" key="1">
    <source>
        <dbReference type="ARBA" id="ARBA00023015"/>
    </source>
</evidence>
<keyword evidence="2" id="KW-0804">Transcription</keyword>
<evidence type="ECO:0000256" key="2">
    <source>
        <dbReference type="ARBA" id="ARBA00023163"/>
    </source>
</evidence>
<organism evidence="3 4">
    <name type="scientific">Rhodoferax ferrireducens</name>
    <dbReference type="NCBI Taxonomy" id="192843"/>
    <lineage>
        <taxon>Bacteria</taxon>
        <taxon>Pseudomonadati</taxon>
        <taxon>Pseudomonadota</taxon>
        <taxon>Betaproteobacteria</taxon>
        <taxon>Burkholderiales</taxon>
        <taxon>Comamonadaceae</taxon>
        <taxon>Rhodoferax</taxon>
    </lineage>
</organism>
<protein>
    <recommendedName>
        <fullName evidence="5">TrfB transcriptional repressor protein domain-containing protein</fullName>
    </recommendedName>
</protein>
<sequence>MSTEIETITAADFKKLVKTHAMRSEKMIEACRLVFVEGETRRAASIAAGVDYASLHRTIRKLQGHCPHCGQPIPVKAA</sequence>
<name>A0A1W9KNI4_9BURK</name>
<gene>
    <name evidence="3" type="ORF">BWK72_20920</name>
</gene>
<dbReference type="EMBL" id="MTEI01000043">
    <property type="protein sequence ID" value="OQW85717.1"/>
    <property type="molecule type" value="Genomic_DNA"/>
</dbReference>
<dbReference type="Proteomes" id="UP000192505">
    <property type="component" value="Unassembled WGS sequence"/>
</dbReference>
<evidence type="ECO:0008006" key="5">
    <source>
        <dbReference type="Google" id="ProtNLM"/>
    </source>
</evidence>